<reference evidence="1 2" key="1">
    <citation type="submission" date="2021-06" db="EMBL/GenBank/DDBJ databases">
        <authorList>
            <person name="Kallberg Y."/>
            <person name="Tangrot J."/>
            <person name="Rosling A."/>
        </authorList>
    </citation>
    <scope>NUCLEOTIDE SEQUENCE [LARGE SCALE GENOMIC DNA]</scope>
    <source>
        <strain evidence="1 2">120-4 pot B 10/14</strain>
    </source>
</reference>
<keyword evidence="2" id="KW-1185">Reference proteome</keyword>
<evidence type="ECO:0000313" key="1">
    <source>
        <dbReference type="EMBL" id="CAG8642646.1"/>
    </source>
</evidence>
<accession>A0ABN7UPA2</accession>
<evidence type="ECO:0000313" key="2">
    <source>
        <dbReference type="Proteomes" id="UP000789901"/>
    </source>
</evidence>
<organism evidence="1 2">
    <name type="scientific">Gigaspora margarita</name>
    <dbReference type="NCBI Taxonomy" id="4874"/>
    <lineage>
        <taxon>Eukaryota</taxon>
        <taxon>Fungi</taxon>
        <taxon>Fungi incertae sedis</taxon>
        <taxon>Mucoromycota</taxon>
        <taxon>Glomeromycotina</taxon>
        <taxon>Glomeromycetes</taxon>
        <taxon>Diversisporales</taxon>
        <taxon>Gigasporaceae</taxon>
        <taxon>Gigaspora</taxon>
    </lineage>
</organism>
<protein>
    <submittedName>
        <fullName evidence="1">21199_t:CDS:1</fullName>
    </submittedName>
</protein>
<sequence>MWIKKSSSKVSTPEIYNKNEKMNHYTTDSISADFHSSKCIRVEDEDPEHIDSDYVEDECVVEHNKECCNGSNELGVM</sequence>
<gene>
    <name evidence="1" type="ORF">GMARGA_LOCUS8926</name>
</gene>
<comment type="caution">
    <text evidence="1">The sequence shown here is derived from an EMBL/GenBank/DDBJ whole genome shotgun (WGS) entry which is preliminary data.</text>
</comment>
<dbReference type="EMBL" id="CAJVQB010004680">
    <property type="protein sequence ID" value="CAG8642646.1"/>
    <property type="molecule type" value="Genomic_DNA"/>
</dbReference>
<name>A0ABN7UPA2_GIGMA</name>
<dbReference type="Proteomes" id="UP000789901">
    <property type="component" value="Unassembled WGS sequence"/>
</dbReference>
<proteinExistence type="predicted"/>